<feature type="region of interest" description="Disordered" evidence="1">
    <location>
        <begin position="1"/>
        <end position="27"/>
    </location>
</feature>
<evidence type="ECO:0000313" key="2">
    <source>
        <dbReference type="EMBL" id="GFE54090.1"/>
    </source>
</evidence>
<dbReference type="Proteomes" id="UP001057455">
    <property type="component" value="Unassembled WGS sequence"/>
</dbReference>
<accession>A0A9W5WUK7</accession>
<name>A0A9W5WUK7_BABOV</name>
<gene>
    <name evidence="2" type="ORF">BaOVIS_014940</name>
</gene>
<evidence type="ECO:0000313" key="3">
    <source>
        <dbReference type="Proteomes" id="UP001057455"/>
    </source>
</evidence>
<comment type="caution">
    <text evidence="2">The sequence shown here is derived from an EMBL/GenBank/DDBJ whole genome shotgun (WGS) entry which is preliminary data.</text>
</comment>
<dbReference type="AlphaFoldDB" id="A0A9W5WUK7"/>
<organism evidence="2 3">
    <name type="scientific">Babesia ovis</name>
    <dbReference type="NCBI Taxonomy" id="5869"/>
    <lineage>
        <taxon>Eukaryota</taxon>
        <taxon>Sar</taxon>
        <taxon>Alveolata</taxon>
        <taxon>Apicomplexa</taxon>
        <taxon>Aconoidasida</taxon>
        <taxon>Piroplasmida</taxon>
        <taxon>Babesiidae</taxon>
        <taxon>Babesia</taxon>
    </lineage>
</organism>
<sequence>MENGQSDEDLFSDNNGTQDQSHTSRGFKPSALHYRNIRSLTNSKLIHLVKRLFLENTTWAHNEALKIVIILLRSIPPMGYIAEDLLLALIRLLQRDFRLKGVNNDGVTNHEKLVLKTLSIAGSTTAFLRPLIMMHGVRLLAANGHIYEMKYQIQRNCTEWNLEKHHVAQYYKWILNHTDAICNADVNQSMEFKLELEHILKTCAEQKILPNASIFRLFTETHKDNPQKIEEVLETFINLYPGVYFLRRYRAELCLTKKVDCPCCCLNSVKSYNVKAYVYASGLDQPSIAFAMERKKSLTLKELILLLFDTTITEPNNKTNWERLIYHLLTEAPLDDTLEVIDNLFRNELSRARSLFTNEGTWALYIRGNLVRYYLATANIVLFKKPEVYGSLYRTVKSLTGVTLERRHMEAKSPVWVHFKKLHKCS</sequence>
<dbReference type="EMBL" id="BLIY01000009">
    <property type="protein sequence ID" value="GFE54090.1"/>
    <property type="molecule type" value="Genomic_DNA"/>
</dbReference>
<reference evidence="2" key="1">
    <citation type="submission" date="2019-12" db="EMBL/GenBank/DDBJ databases">
        <title>Genome sequence of Babesia ovis.</title>
        <authorList>
            <person name="Yamagishi J."/>
            <person name="Sevinc F."/>
            <person name="Xuan X."/>
        </authorList>
    </citation>
    <scope>NUCLEOTIDE SEQUENCE</scope>
    <source>
        <strain evidence="2">Selcuk</strain>
    </source>
</reference>
<dbReference type="OrthoDB" id="360637at2759"/>
<protein>
    <submittedName>
        <fullName evidence="2">Dockerin type I repeat-containing protein protein, putative</fullName>
    </submittedName>
</protein>
<keyword evidence="3" id="KW-1185">Reference proteome</keyword>
<feature type="compositionally biased region" description="Acidic residues" evidence="1">
    <location>
        <begin position="1"/>
        <end position="11"/>
    </location>
</feature>
<proteinExistence type="predicted"/>
<feature type="compositionally biased region" description="Polar residues" evidence="1">
    <location>
        <begin position="12"/>
        <end position="24"/>
    </location>
</feature>
<evidence type="ECO:0000256" key="1">
    <source>
        <dbReference type="SAM" id="MobiDB-lite"/>
    </source>
</evidence>